<evidence type="ECO:0000313" key="3">
    <source>
        <dbReference type="Proteomes" id="UP000324222"/>
    </source>
</evidence>
<name>A0A5B7D930_PORTR</name>
<dbReference type="EMBL" id="VSRR010000623">
    <property type="protein sequence ID" value="MPC17809.1"/>
    <property type="molecule type" value="Genomic_DNA"/>
</dbReference>
<organism evidence="2 3">
    <name type="scientific">Portunus trituberculatus</name>
    <name type="common">Swimming crab</name>
    <name type="synonym">Neptunus trituberculatus</name>
    <dbReference type="NCBI Taxonomy" id="210409"/>
    <lineage>
        <taxon>Eukaryota</taxon>
        <taxon>Metazoa</taxon>
        <taxon>Ecdysozoa</taxon>
        <taxon>Arthropoda</taxon>
        <taxon>Crustacea</taxon>
        <taxon>Multicrustacea</taxon>
        <taxon>Malacostraca</taxon>
        <taxon>Eumalacostraca</taxon>
        <taxon>Eucarida</taxon>
        <taxon>Decapoda</taxon>
        <taxon>Pleocyemata</taxon>
        <taxon>Brachyura</taxon>
        <taxon>Eubrachyura</taxon>
        <taxon>Portunoidea</taxon>
        <taxon>Portunidae</taxon>
        <taxon>Portuninae</taxon>
        <taxon>Portunus</taxon>
    </lineage>
</organism>
<keyword evidence="3" id="KW-1185">Reference proteome</keyword>
<reference evidence="2 3" key="1">
    <citation type="submission" date="2019-05" db="EMBL/GenBank/DDBJ databases">
        <title>Another draft genome of Portunus trituberculatus and its Hox gene families provides insights of decapod evolution.</title>
        <authorList>
            <person name="Jeong J.-H."/>
            <person name="Song I."/>
            <person name="Kim S."/>
            <person name="Choi T."/>
            <person name="Kim D."/>
            <person name="Ryu S."/>
            <person name="Kim W."/>
        </authorList>
    </citation>
    <scope>NUCLEOTIDE SEQUENCE [LARGE SCALE GENOMIC DNA]</scope>
    <source>
        <tissue evidence="2">Muscle</tissue>
    </source>
</reference>
<feature type="region of interest" description="Disordered" evidence="1">
    <location>
        <begin position="226"/>
        <end position="247"/>
    </location>
</feature>
<accession>A0A5B7D930</accession>
<feature type="compositionally biased region" description="Low complexity" evidence="1">
    <location>
        <begin position="238"/>
        <end position="247"/>
    </location>
</feature>
<evidence type="ECO:0000256" key="1">
    <source>
        <dbReference type="SAM" id="MobiDB-lite"/>
    </source>
</evidence>
<evidence type="ECO:0000313" key="2">
    <source>
        <dbReference type="EMBL" id="MPC17809.1"/>
    </source>
</evidence>
<sequence>MERKRGGSFYLPRADAATSILRGAAARGRETRRLHGGSRDATRRPWPALHMIPCRVKGATDEEQSQHQLLPHAAGVSAPHSTSLTGVWTGATLAECVQRCVREITSVATGAAAEYHVLGDGWPVASFGTVSPSGSVVSPGRFTFHPQEPRAVNHSIAAAVVPSRGSRGATTPLPATDVGVVVSGRGGPVLGKRRPAWQRRKRGTVATVREELIALAPHLPPLTPLKLAPSHLPPPHPSLDASSPPHSSFALSPPSSLALSLFAHSPTLFFPLLSPLLSFSPLPPTRRTPHCATTVLTRKWRTWRAATAGVVSWGQESRCCCPHAPHETQLHVASVTPPPTRVFKKGQQNSIHRRHQINTNSFKRQGCLCCALYMINYRDSEMEGLTIVWSHQTG</sequence>
<comment type="caution">
    <text evidence="2">The sequence shown here is derived from an EMBL/GenBank/DDBJ whole genome shotgun (WGS) entry which is preliminary data.</text>
</comment>
<gene>
    <name evidence="2" type="ORF">E2C01_010676</name>
</gene>
<dbReference type="Proteomes" id="UP000324222">
    <property type="component" value="Unassembled WGS sequence"/>
</dbReference>
<protein>
    <submittedName>
        <fullName evidence="2">Uncharacterized protein</fullName>
    </submittedName>
</protein>
<dbReference type="AlphaFoldDB" id="A0A5B7D930"/>
<proteinExistence type="predicted"/>